<organism evidence="2 3">
    <name type="scientific">Nostoc edaphicum CCNP1411</name>
    <dbReference type="NCBI Taxonomy" id="1472755"/>
    <lineage>
        <taxon>Bacteria</taxon>
        <taxon>Bacillati</taxon>
        <taxon>Cyanobacteriota</taxon>
        <taxon>Cyanophyceae</taxon>
        <taxon>Nostocales</taxon>
        <taxon>Nostocaceae</taxon>
        <taxon>Nostoc</taxon>
    </lineage>
</organism>
<dbReference type="Pfam" id="PF14261">
    <property type="entry name" value="DUF4351"/>
    <property type="match status" value="1"/>
</dbReference>
<dbReference type="PANTHER" id="PTHR35586">
    <property type="entry name" value="SLL1691 PROTEIN"/>
    <property type="match status" value="1"/>
</dbReference>
<dbReference type="NCBIfam" id="TIGR01784">
    <property type="entry name" value="T_den_put_tspse"/>
    <property type="match status" value="1"/>
</dbReference>
<keyword evidence="3" id="KW-1185">Reference proteome</keyword>
<accession>A0A7D7QA35</accession>
<evidence type="ECO:0000313" key="2">
    <source>
        <dbReference type="EMBL" id="QMS88717.1"/>
    </source>
</evidence>
<dbReference type="KEGG" id="ned:HUN01_14335"/>
<sequence>MRRDTIFYKLFKQFPGLLFELVDEPPPEAENYQFESVEVKETAFRIDGVFLPPANAVSKTVFFAEVQFQKDEDLYHRFFSELFLFLYRNSIRYDDWFGVIIFASRSLEPSNSTIHRALLESGQIRRVYLDELGDLREQPLGLGLMLLTNVTSETEAVEGARFLLEQAQQQSEQAIIDLVTTIIVYKFSNLSREEIQAMLGLNLEEPRAILEAKEEGREEGKIEGKVEGREEGKVEGERRIVLRLLNRRVGNIPDALLSQIQELSVEQLEALSDALLDFSSLADLEGWLQGEVSG</sequence>
<dbReference type="InterPro" id="IPR022573">
    <property type="entry name" value="DUF2887"/>
</dbReference>
<dbReference type="EMBL" id="CP054698">
    <property type="protein sequence ID" value="QMS88717.1"/>
    <property type="molecule type" value="Genomic_DNA"/>
</dbReference>
<proteinExistence type="predicted"/>
<dbReference type="AlphaFoldDB" id="A0A7D7QA35"/>
<reference evidence="3" key="1">
    <citation type="submission" date="2020-06" db="EMBL/GenBank/DDBJ databases">
        <title>Nostoc edaphicum CCNP1411 genome.</title>
        <authorList>
            <person name="Fidor A."/>
            <person name="Grabski M."/>
            <person name="Gawor J."/>
            <person name="Gromadka R."/>
            <person name="Wegrzyn G."/>
            <person name="Mazur-Marzec H."/>
        </authorList>
    </citation>
    <scope>NUCLEOTIDE SEQUENCE [LARGE SCALE GENOMIC DNA]</scope>
    <source>
        <strain evidence="3">CCNP1411</strain>
    </source>
</reference>
<dbReference type="InterPro" id="IPR025587">
    <property type="entry name" value="DUF4351"/>
</dbReference>
<protein>
    <submittedName>
        <fullName evidence="2">Rpn family recombination-promoting nuclease/putative transposase</fullName>
    </submittedName>
</protein>
<evidence type="ECO:0000313" key="3">
    <source>
        <dbReference type="Proteomes" id="UP000514713"/>
    </source>
</evidence>
<dbReference type="Proteomes" id="UP000514713">
    <property type="component" value="Chromosome"/>
</dbReference>
<dbReference type="RefSeq" id="WP_181931844.1">
    <property type="nucleotide sequence ID" value="NZ_CP054698.1"/>
</dbReference>
<dbReference type="PANTHER" id="PTHR35586:SF2">
    <property type="entry name" value="SLL1542 PROTEIN"/>
    <property type="match status" value="1"/>
</dbReference>
<name>A0A7D7QA35_9NOSO</name>
<evidence type="ECO:0000259" key="1">
    <source>
        <dbReference type="Pfam" id="PF14261"/>
    </source>
</evidence>
<dbReference type="Pfam" id="PF11103">
    <property type="entry name" value="DUF2887"/>
    <property type="match status" value="1"/>
</dbReference>
<feature type="domain" description="DUF4351" evidence="1">
    <location>
        <begin position="230"/>
        <end position="288"/>
    </location>
</feature>
<gene>
    <name evidence="2" type="ORF">HUN01_14335</name>
</gene>
<dbReference type="InterPro" id="IPR010106">
    <property type="entry name" value="RpnA"/>
</dbReference>